<protein>
    <submittedName>
        <fullName evidence="3">Restriction endonuclease subunit S</fullName>
    </submittedName>
</protein>
<dbReference type="InterPro" id="IPR044946">
    <property type="entry name" value="Restrct_endonuc_typeI_TRD_sf"/>
</dbReference>
<name>A0A6Y3ANI1_SALET</name>
<reference evidence="3" key="2">
    <citation type="submission" date="2019-10" db="EMBL/GenBank/DDBJ databases">
        <authorList>
            <consortium name="NCBI Pathogen Detection Project"/>
        </authorList>
    </citation>
    <scope>NUCLEOTIDE SEQUENCE</scope>
    <source>
        <strain evidence="3">Salmonella enterica</strain>
    </source>
</reference>
<sequence length="98" mass="11278">MIIRPFIREMGEYIYNYLISPFGRSQIFRFDNGSAQPNLSANSVMLYAFACPPLQEQFRIHKKITELFHICDNLKLQTQSAQQTQLHLADALTDAAIN</sequence>
<keyword evidence="3" id="KW-0540">Nuclease</keyword>
<keyword evidence="1" id="KW-0680">Restriction system</keyword>
<evidence type="ECO:0000256" key="2">
    <source>
        <dbReference type="ARBA" id="ARBA00023125"/>
    </source>
</evidence>
<keyword evidence="2" id="KW-0238">DNA-binding</keyword>
<organism evidence="3">
    <name type="scientific">Salmonella enterica subsp. enterica serovar Mbandaka</name>
    <dbReference type="NCBI Taxonomy" id="192954"/>
    <lineage>
        <taxon>Bacteria</taxon>
        <taxon>Pseudomonadati</taxon>
        <taxon>Pseudomonadota</taxon>
        <taxon>Gammaproteobacteria</taxon>
        <taxon>Enterobacterales</taxon>
        <taxon>Enterobacteriaceae</taxon>
        <taxon>Salmonella</taxon>
    </lineage>
</organism>
<accession>A0A6Y3ANI1</accession>
<dbReference type="SUPFAM" id="SSF116734">
    <property type="entry name" value="DNA methylase specificity domain"/>
    <property type="match status" value="1"/>
</dbReference>
<feature type="non-terminal residue" evidence="3">
    <location>
        <position position="1"/>
    </location>
</feature>
<dbReference type="EMBL" id="DAAGWH010000036">
    <property type="protein sequence ID" value="HAB4820761.1"/>
    <property type="molecule type" value="Genomic_DNA"/>
</dbReference>
<dbReference type="GO" id="GO:0009307">
    <property type="term" value="P:DNA restriction-modification system"/>
    <property type="evidence" value="ECO:0007669"/>
    <property type="project" value="UniProtKB-KW"/>
</dbReference>
<dbReference type="GO" id="GO:0003677">
    <property type="term" value="F:DNA binding"/>
    <property type="evidence" value="ECO:0007669"/>
    <property type="project" value="UniProtKB-KW"/>
</dbReference>
<evidence type="ECO:0000313" key="3">
    <source>
        <dbReference type="EMBL" id="HAB4820761.1"/>
    </source>
</evidence>
<dbReference type="AlphaFoldDB" id="A0A6Y3ANI1"/>
<reference evidence="3" key="1">
    <citation type="journal article" date="2018" name="Genome Biol.">
        <title>SKESA: strategic k-mer extension for scrupulous assemblies.</title>
        <authorList>
            <person name="Souvorov A."/>
            <person name="Agarwala R."/>
            <person name="Lipman D.J."/>
        </authorList>
    </citation>
    <scope>NUCLEOTIDE SEQUENCE</scope>
    <source>
        <strain evidence="3">Salmonella enterica</strain>
    </source>
</reference>
<keyword evidence="3" id="KW-0378">Hydrolase</keyword>
<gene>
    <name evidence="3" type="ORF">GBY89_22140</name>
</gene>
<proteinExistence type="predicted"/>
<dbReference type="Gene3D" id="3.90.220.20">
    <property type="entry name" value="DNA methylase specificity domains"/>
    <property type="match status" value="1"/>
</dbReference>
<dbReference type="GO" id="GO:0004519">
    <property type="term" value="F:endonuclease activity"/>
    <property type="evidence" value="ECO:0007669"/>
    <property type="project" value="UniProtKB-KW"/>
</dbReference>
<keyword evidence="3" id="KW-0255">Endonuclease</keyword>
<comment type="caution">
    <text evidence="3">The sequence shown here is derived from an EMBL/GenBank/DDBJ whole genome shotgun (WGS) entry which is preliminary data.</text>
</comment>
<evidence type="ECO:0000256" key="1">
    <source>
        <dbReference type="ARBA" id="ARBA00022747"/>
    </source>
</evidence>